<organism evidence="2">
    <name type="scientific">Escherichia coli</name>
    <dbReference type="NCBI Taxonomy" id="562"/>
    <lineage>
        <taxon>Bacteria</taxon>
        <taxon>Pseudomonadati</taxon>
        <taxon>Pseudomonadota</taxon>
        <taxon>Gammaproteobacteria</taxon>
        <taxon>Enterobacterales</taxon>
        <taxon>Enterobacteriaceae</taxon>
        <taxon>Escherichia</taxon>
    </lineage>
</organism>
<dbReference type="AlphaFoldDB" id="A0A2H5C0U6"/>
<keyword evidence="1" id="KW-1133">Transmembrane helix</keyword>
<evidence type="ECO:0000313" key="2">
    <source>
        <dbReference type="EMBL" id="AUH16591.1"/>
    </source>
</evidence>
<keyword evidence="1" id="KW-0472">Membrane</keyword>
<gene>
    <name evidence="3" type="ORF">ExPECSC038_04383</name>
    <name evidence="2" type="ORF">PCOV8_00221</name>
</gene>
<name>A0A2H5C0U6_ECOLX</name>
<dbReference type="Proteomes" id="UP000300926">
    <property type="component" value="Unassembled WGS sequence"/>
</dbReference>
<sequence length="50" mass="5831">MNGVGIFLMVVAVCFCISLVVIAGVLWRILVAQRAFRLKREQMRLDFYRK</sequence>
<keyword evidence="2" id="KW-0614">Plasmid</keyword>
<feature type="transmembrane region" description="Helical" evidence="1">
    <location>
        <begin position="6"/>
        <end position="30"/>
    </location>
</feature>
<dbReference type="EMBL" id="MG648899">
    <property type="protein sequence ID" value="AUH16591.1"/>
    <property type="molecule type" value="Genomic_DNA"/>
</dbReference>
<reference evidence="3 4" key="2">
    <citation type="submission" date="2018-04" db="EMBL/GenBank/DDBJ databases">
        <title>Large scale genomics of bovine and human commensal E. coli to reveal the emerging process of EHEC.</title>
        <authorList>
            <person name="Arimizu Y."/>
            <person name="Ogura Y."/>
        </authorList>
    </citation>
    <scope>NUCLEOTIDE SEQUENCE [LARGE SCALE GENOMIC DNA]</scope>
    <source>
        <strain evidence="3 4">ECSC038</strain>
    </source>
</reference>
<accession>A0A2H5C0U6</accession>
<protein>
    <submittedName>
        <fullName evidence="2">Uncharacterized protein</fullName>
    </submittedName>
</protein>
<evidence type="ECO:0000256" key="1">
    <source>
        <dbReference type="SAM" id="Phobius"/>
    </source>
</evidence>
<reference evidence="2" key="1">
    <citation type="journal article" date="2018" name="PLoS ONE">
        <title>Characterization of plasmids harboring blaCTX-M and blaCMY genes in E. coli from French broilers.</title>
        <authorList>
            <person name="Touzain F."/>
            <person name="Le Devendec L."/>
            <person name="De Boisseson C."/>
            <person name="Baron S."/>
            <person name="Jouy E."/>
            <person name="Perrin-Guyomard A."/>
            <person name="Blanchard Y."/>
            <person name="Kempf I."/>
        </authorList>
    </citation>
    <scope>NUCLEOTIDE SEQUENCE</scope>
    <source>
        <plasmid evidence="2">pCOV8</plasmid>
    </source>
</reference>
<evidence type="ECO:0000313" key="4">
    <source>
        <dbReference type="Proteomes" id="UP000300926"/>
    </source>
</evidence>
<evidence type="ECO:0000313" key="3">
    <source>
        <dbReference type="EMBL" id="GCO43642.1"/>
    </source>
</evidence>
<dbReference type="RefSeq" id="WP_023278663.1">
    <property type="nucleotide sequence ID" value="NZ_BFIH01000077.1"/>
</dbReference>
<geneLocation type="plasmid" evidence="2">
    <name>pCOV8</name>
</geneLocation>
<dbReference type="EMBL" id="BFIH01000077">
    <property type="protein sequence ID" value="GCO43642.1"/>
    <property type="molecule type" value="Genomic_DNA"/>
</dbReference>
<proteinExistence type="predicted"/>
<keyword evidence="1" id="KW-0812">Transmembrane</keyword>